<comment type="catalytic activity">
    <reaction evidence="5">
        <text>[pyruvate, water dikinase] + ADP = [pyruvate, water dikinase]-phosphate + AMP + H(+)</text>
        <dbReference type="Rhea" id="RHEA:46020"/>
        <dbReference type="Rhea" id="RHEA-COMP:11425"/>
        <dbReference type="Rhea" id="RHEA-COMP:11426"/>
        <dbReference type="ChEBI" id="CHEBI:15378"/>
        <dbReference type="ChEBI" id="CHEBI:43176"/>
        <dbReference type="ChEBI" id="CHEBI:68546"/>
        <dbReference type="ChEBI" id="CHEBI:456215"/>
        <dbReference type="ChEBI" id="CHEBI:456216"/>
        <dbReference type="EC" id="2.7.11.33"/>
    </reaction>
</comment>
<evidence type="ECO:0000256" key="2">
    <source>
        <dbReference type="ARBA" id="ARBA00022679"/>
    </source>
</evidence>
<sequence>MSTTAKPPRRTAFFLSDRTGITVEMLGHSLLSQFENAEFEEITLPYLDTREKALATVRQIDERAKLDDGRPLVFSTFVNPEIRFVLDSANALHLDCFSIFIAQIEAELGIHSSPTVGLSHRAQDSIGQHRRIEAIKYTLEHDDGISQRNWLRADIILVGVSRTGKTPTCLYLALQYGIYAANYPFIPEDFNRMALPAQLKNVRSRLFGFTIDPLRLHRMRKERRPNSEYASVKNCQHEVREAEILMRREGIPYLDATSKSIEELATALLHEAKLERKVY</sequence>
<dbReference type="PANTHER" id="PTHR31756:SF3">
    <property type="entry name" value="PYRUVATE, PHOSPHATE DIKINASE REGULATORY PROTEIN 1, CHLOROPLASTIC"/>
    <property type="match status" value="1"/>
</dbReference>
<dbReference type="HAMAP" id="MF_01062">
    <property type="entry name" value="PSRP"/>
    <property type="match status" value="1"/>
</dbReference>
<keyword evidence="7" id="KW-1185">Reference proteome</keyword>
<feature type="binding site" evidence="5">
    <location>
        <begin position="159"/>
        <end position="166"/>
    </location>
    <ligand>
        <name>ADP</name>
        <dbReference type="ChEBI" id="CHEBI:456216"/>
    </ligand>
</feature>
<evidence type="ECO:0000256" key="5">
    <source>
        <dbReference type="HAMAP-Rule" id="MF_01062"/>
    </source>
</evidence>
<comment type="similarity">
    <text evidence="5">Belongs to the pyruvate, phosphate/water dikinase regulatory protein family. PSRP subfamily.</text>
</comment>
<evidence type="ECO:0000313" key="7">
    <source>
        <dbReference type="Proteomes" id="UP000183107"/>
    </source>
</evidence>
<dbReference type="GO" id="GO:0004674">
    <property type="term" value="F:protein serine/threonine kinase activity"/>
    <property type="evidence" value="ECO:0007669"/>
    <property type="project" value="UniProtKB-UniRule"/>
</dbReference>
<organism evidence="6 7">
    <name type="scientific">Nitrosospira briensis</name>
    <dbReference type="NCBI Taxonomy" id="35799"/>
    <lineage>
        <taxon>Bacteria</taxon>
        <taxon>Pseudomonadati</taxon>
        <taxon>Pseudomonadota</taxon>
        <taxon>Betaproteobacteria</taxon>
        <taxon>Nitrosomonadales</taxon>
        <taxon>Nitrosomonadaceae</taxon>
        <taxon>Nitrosospira</taxon>
    </lineage>
</organism>
<protein>
    <recommendedName>
        <fullName evidence="5">Putative phosphoenolpyruvate synthase regulatory protein</fullName>
        <shortName evidence="5">PEP synthase regulatory protein</shortName>
        <shortName evidence="5">PSRP</shortName>
        <ecNumber evidence="5">2.7.11.33</ecNumber>
        <ecNumber evidence="5">2.7.4.28</ecNumber>
    </recommendedName>
    <alternativeName>
        <fullName evidence="5">Pyruvate, water dikinase regulatory protein</fullName>
    </alternativeName>
</protein>
<dbReference type="Proteomes" id="UP000183107">
    <property type="component" value="Unassembled WGS sequence"/>
</dbReference>
<accession>A0A1I4XK38</accession>
<dbReference type="Pfam" id="PF03618">
    <property type="entry name" value="Kinase-PPPase"/>
    <property type="match status" value="1"/>
</dbReference>
<evidence type="ECO:0000256" key="3">
    <source>
        <dbReference type="ARBA" id="ARBA00022741"/>
    </source>
</evidence>
<keyword evidence="1 5" id="KW-0723">Serine/threonine-protein kinase</keyword>
<dbReference type="AlphaFoldDB" id="A0A1I4XK38"/>
<evidence type="ECO:0000256" key="1">
    <source>
        <dbReference type="ARBA" id="ARBA00022527"/>
    </source>
</evidence>
<dbReference type="GO" id="GO:0016776">
    <property type="term" value="F:phosphotransferase activity, phosphate group as acceptor"/>
    <property type="evidence" value="ECO:0007669"/>
    <property type="project" value="UniProtKB-UniRule"/>
</dbReference>
<comment type="function">
    <text evidence="5">Bifunctional serine/threonine kinase and phosphorylase involved in the regulation of the phosphoenolpyruvate synthase (PEPS) by catalyzing its phosphorylation/dephosphorylation.</text>
</comment>
<evidence type="ECO:0000256" key="4">
    <source>
        <dbReference type="ARBA" id="ARBA00022777"/>
    </source>
</evidence>
<dbReference type="OrthoDB" id="9782201at2"/>
<dbReference type="PANTHER" id="PTHR31756">
    <property type="entry name" value="PYRUVATE, PHOSPHATE DIKINASE REGULATORY PROTEIN 1, CHLOROPLASTIC"/>
    <property type="match status" value="1"/>
</dbReference>
<dbReference type="GO" id="GO:0005524">
    <property type="term" value="F:ATP binding"/>
    <property type="evidence" value="ECO:0007669"/>
    <property type="project" value="InterPro"/>
</dbReference>
<name>A0A1I4XK38_9PROT</name>
<dbReference type="GO" id="GO:0043531">
    <property type="term" value="F:ADP binding"/>
    <property type="evidence" value="ECO:0007669"/>
    <property type="project" value="UniProtKB-UniRule"/>
</dbReference>
<keyword evidence="3 5" id="KW-0547">Nucleotide-binding</keyword>
<evidence type="ECO:0000313" key="6">
    <source>
        <dbReference type="EMBL" id="SFN26288.1"/>
    </source>
</evidence>
<gene>
    <name evidence="6" type="ORF">SAMN05216386_0178</name>
</gene>
<dbReference type="InterPro" id="IPR005177">
    <property type="entry name" value="Kinase-pyrophosphorylase"/>
</dbReference>
<keyword evidence="4 5" id="KW-0418">Kinase</keyword>
<keyword evidence="2 5" id="KW-0808">Transferase</keyword>
<dbReference type="RefSeq" id="WP_074793668.1">
    <property type="nucleotide sequence ID" value="NZ_FOVJ01000001.1"/>
</dbReference>
<dbReference type="InterPro" id="IPR026530">
    <property type="entry name" value="PSRP"/>
</dbReference>
<proteinExistence type="inferred from homology"/>
<dbReference type="NCBIfam" id="NF003742">
    <property type="entry name" value="PRK05339.1"/>
    <property type="match status" value="1"/>
</dbReference>
<dbReference type="EC" id="2.7.11.33" evidence="5"/>
<dbReference type="EMBL" id="FOVJ01000001">
    <property type="protein sequence ID" value="SFN26288.1"/>
    <property type="molecule type" value="Genomic_DNA"/>
</dbReference>
<reference evidence="7" key="1">
    <citation type="submission" date="2016-10" db="EMBL/GenBank/DDBJ databases">
        <authorList>
            <person name="Varghese N."/>
        </authorList>
    </citation>
    <scope>NUCLEOTIDE SEQUENCE [LARGE SCALE GENOMIC DNA]</scope>
    <source>
        <strain evidence="7">Nsp8</strain>
    </source>
</reference>
<comment type="catalytic activity">
    <reaction evidence="5">
        <text>[pyruvate, water dikinase]-phosphate + phosphate + H(+) = [pyruvate, water dikinase] + diphosphate</text>
        <dbReference type="Rhea" id="RHEA:48580"/>
        <dbReference type="Rhea" id="RHEA-COMP:11425"/>
        <dbReference type="Rhea" id="RHEA-COMP:11426"/>
        <dbReference type="ChEBI" id="CHEBI:15378"/>
        <dbReference type="ChEBI" id="CHEBI:33019"/>
        <dbReference type="ChEBI" id="CHEBI:43176"/>
        <dbReference type="ChEBI" id="CHEBI:43474"/>
        <dbReference type="ChEBI" id="CHEBI:68546"/>
        <dbReference type="EC" id="2.7.4.28"/>
    </reaction>
</comment>
<dbReference type="EC" id="2.7.4.28" evidence="5"/>